<dbReference type="EC" id="2.3.1.133" evidence="5"/>
<dbReference type="OrthoDB" id="671439at2759"/>
<reference evidence="5 6" key="1">
    <citation type="journal article" date="2018" name="Nat. Genet.">
        <title>The Rosa genome provides new insights in the design of modern roses.</title>
        <authorList>
            <person name="Bendahmane M."/>
        </authorList>
    </citation>
    <scope>NUCLEOTIDE SEQUENCE [LARGE SCALE GENOMIC DNA]</scope>
    <source>
        <strain evidence="6">cv. Old Blush</strain>
    </source>
</reference>
<organism evidence="5 6">
    <name type="scientific">Rosa chinensis</name>
    <name type="common">China rose</name>
    <dbReference type="NCBI Taxonomy" id="74649"/>
    <lineage>
        <taxon>Eukaryota</taxon>
        <taxon>Viridiplantae</taxon>
        <taxon>Streptophyta</taxon>
        <taxon>Embryophyta</taxon>
        <taxon>Tracheophyta</taxon>
        <taxon>Spermatophyta</taxon>
        <taxon>Magnoliopsida</taxon>
        <taxon>eudicotyledons</taxon>
        <taxon>Gunneridae</taxon>
        <taxon>Pentapetalae</taxon>
        <taxon>rosids</taxon>
        <taxon>fabids</taxon>
        <taxon>Rosales</taxon>
        <taxon>Rosaceae</taxon>
        <taxon>Rosoideae</taxon>
        <taxon>Rosoideae incertae sedis</taxon>
        <taxon>Rosa</taxon>
    </lineage>
</organism>
<dbReference type="InterPro" id="IPR050317">
    <property type="entry name" value="Plant_Fungal_Acyltransferase"/>
</dbReference>
<dbReference type="Gene3D" id="3.30.559.10">
    <property type="entry name" value="Chloramphenicol acetyltransferase-like domain"/>
    <property type="match status" value="2"/>
</dbReference>
<protein>
    <submittedName>
        <fullName evidence="5">Putative shikimate O-hydroxycinnamoyltransferase</fullName>
        <ecNumber evidence="5">2.3.1.133</ecNumber>
    </submittedName>
</protein>
<dbReference type="Pfam" id="PF02458">
    <property type="entry name" value="Transferase"/>
    <property type="match status" value="1"/>
</dbReference>
<dbReference type="GO" id="GO:0047172">
    <property type="term" value="F:shikimate O-hydroxycinnamoyltransferase activity"/>
    <property type="evidence" value="ECO:0007669"/>
    <property type="project" value="UniProtKB-EC"/>
</dbReference>
<dbReference type="PANTHER" id="PTHR31642:SF11">
    <property type="entry name" value="SHIKIMATE O-HYDROXYCINNAMOYLTRANSFERASE"/>
    <property type="match status" value="1"/>
</dbReference>
<dbReference type="InterPro" id="IPR023213">
    <property type="entry name" value="CAT-like_dom_sf"/>
</dbReference>
<feature type="region of interest" description="Disordered" evidence="4">
    <location>
        <begin position="207"/>
        <end position="229"/>
    </location>
</feature>
<evidence type="ECO:0000256" key="1">
    <source>
        <dbReference type="ARBA" id="ARBA00009861"/>
    </source>
</evidence>
<dbReference type="STRING" id="74649.A0A2P6QMX4"/>
<evidence type="ECO:0000256" key="3">
    <source>
        <dbReference type="ARBA" id="ARBA00023315"/>
    </source>
</evidence>
<comment type="caution">
    <text evidence="5">The sequence shown here is derived from an EMBL/GenBank/DDBJ whole genome shotgun (WGS) entry which is preliminary data.</text>
</comment>
<dbReference type="PANTHER" id="PTHR31642">
    <property type="entry name" value="TRICHOTHECENE 3-O-ACETYLTRANSFERASE"/>
    <property type="match status" value="1"/>
</dbReference>
<comment type="similarity">
    <text evidence="1">Belongs to the plant acyltransferase family.</text>
</comment>
<dbReference type="Gramene" id="PRQ35533">
    <property type="protein sequence ID" value="PRQ35533"/>
    <property type="gene ID" value="RchiOBHm_Chr5g0081061"/>
</dbReference>
<keyword evidence="6" id="KW-1185">Reference proteome</keyword>
<accession>A0A2P6QMX4</accession>
<keyword evidence="3 5" id="KW-0012">Acyltransferase</keyword>
<proteinExistence type="inferred from homology"/>
<evidence type="ECO:0000256" key="4">
    <source>
        <dbReference type="SAM" id="MobiDB-lite"/>
    </source>
</evidence>
<evidence type="ECO:0000256" key="2">
    <source>
        <dbReference type="ARBA" id="ARBA00022679"/>
    </source>
</evidence>
<dbReference type="FunFam" id="3.30.559.10:FF:000015">
    <property type="entry name" value="Spermidine hydroxycinnamoyl transferase"/>
    <property type="match status" value="1"/>
</dbReference>
<dbReference type="EMBL" id="PDCK01000043">
    <property type="protein sequence ID" value="PRQ35533.1"/>
    <property type="molecule type" value="Genomic_DNA"/>
</dbReference>
<gene>
    <name evidence="5" type="ORF">RchiOBHm_Chr5g0081061</name>
</gene>
<evidence type="ECO:0000313" key="6">
    <source>
        <dbReference type="Proteomes" id="UP000238479"/>
    </source>
</evidence>
<name>A0A2P6QMX4_ROSCH</name>
<keyword evidence="2 5" id="KW-0808">Transferase</keyword>
<sequence length="455" mass="50255">MAVNVSVRESTVVKPAVETPRQSLWMSNLDMISPNAHTPTVYIYKPKDGADSFFDPRVLKDALSKALVSFYPLAGRLRQNNEDKNARIEINCNAEGVLFVVADSSSCADDFADFKTTLELGRWLIPQVDYSAGISSFPLFVVQVTYLKCGGVALGIGFEHSAADGFAALHFVKAWSDMACGIDLAIPPTLDRTLLRARDPPQPLLDHNHHREYHPTPSVTKAAAASDPDHEPATVSVFKFTREQINILKAKSLTTKKDDDVDNGNSFVKYTSYEVFAAHVWRSACKARELADDQETQFHITANGRSRLQPPLPPGYFGNVIFSCAPTALAGDLISEPISYAASCIHKVLVRMDDEYLRSALDYLELQQSHHHLSSFARGAHYYKSPNLGITSWVTLPIYDADFGWGRPVFMGRGGLSHEGKAYMVPSASDDGSFSLGISLQSRHMKSFSKLIYDI</sequence>
<dbReference type="AlphaFoldDB" id="A0A2P6QMX4"/>
<dbReference type="FunFam" id="3.30.559.10:FF:000008">
    <property type="entry name" value="Tryptamine hydroxycinnamoyl transferase"/>
    <property type="match status" value="1"/>
</dbReference>
<dbReference type="Proteomes" id="UP000238479">
    <property type="component" value="Chromosome 5"/>
</dbReference>
<evidence type="ECO:0000313" key="5">
    <source>
        <dbReference type="EMBL" id="PRQ35533.1"/>
    </source>
</evidence>